<evidence type="ECO:0000256" key="3">
    <source>
        <dbReference type="ARBA" id="ARBA00022679"/>
    </source>
</evidence>
<accession>A0AAE1TFN9</accession>
<organism evidence="7 8">
    <name type="scientific">Acacia crassicarpa</name>
    <name type="common">northern wattle</name>
    <dbReference type="NCBI Taxonomy" id="499986"/>
    <lineage>
        <taxon>Eukaryota</taxon>
        <taxon>Viridiplantae</taxon>
        <taxon>Streptophyta</taxon>
        <taxon>Embryophyta</taxon>
        <taxon>Tracheophyta</taxon>
        <taxon>Spermatophyta</taxon>
        <taxon>Magnoliopsida</taxon>
        <taxon>eudicotyledons</taxon>
        <taxon>Gunneridae</taxon>
        <taxon>Pentapetalae</taxon>
        <taxon>rosids</taxon>
        <taxon>fabids</taxon>
        <taxon>Fabales</taxon>
        <taxon>Fabaceae</taxon>
        <taxon>Caesalpinioideae</taxon>
        <taxon>mimosoid clade</taxon>
        <taxon>Acacieae</taxon>
        <taxon>Acacia</taxon>
    </lineage>
</organism>
<evidence type="ECO:0000256" key="1">
    <source>
        <dbReference type="ARBA" id="ARBA00009995"/>
    </source>
</evidence>
<feature type="region of interest" description="Disordered" evidence="6">
    <location>
        <begin position="176"/>
        <end position="197"/>
    </location>
</feature>
<dbReference type="GO" id="GO:0035251">
    <property type="term" value="F:UDP-glucosyltransferase activity"/>
    <property type="evidence" value="ECO:0007669"/>
    <property type="project" value="TreeGrafter"/>
</dbReference>
<dbReference type="Gene3D" id="3.40.50.2000">
    <property type="entry name" value="Glycogen Phosphorylase B"/>
    <property type="match status" value="3"/>
</dbReference>
<dbReference type="Proteomes" id="UP001293593">
    <property type="component" value="Unassembled WGS sequence"/>
</dbReference>
<feature type="compositionally biased region" description="Basic and acidic residues" evidence="6">
    <location>
        <begin position="460"/>
        <end position="482"/>
    </location>
</feature>
<dbReference type="EMBL" id="JAWXYG010000001">
    <property type="protein sequence ID" value="KAK4283592.1"/>
    <property type="molecule type" value="Genomic_DNA"/>
</dbReference>
<comment type="caution">
    <text evidence="7">The sequence shown here is derived from an EMBL/GenBank/DDBJ whole genome shotgun (WGS) entry which is preliminary data.</text>
</comment>
<gene>
    <name evidence="7" type="ORF">QN277_000527</name>
</gene>
<evidence type="ECO:0000256" key="5">
    <source>
        <dbReference type="RuleBase" id="RU362057"/>
    </source>
</evidence>
<sequence>MADPKPLKVYFLPFLAQGHLIPFSQFARLFAAHGLHVTIITTPSNAHFLQKFIDHDKSSSHHRIVIDIHTVSFPSHEAGLPEGTENFFNVNDLETSRKMRTAIAMLRPQIESFIEQNPPDCIVSDFVFTWSSDVASRLRIPRLTFNPFCTFSVCMIDAVHQLFIHKDSSESLDDDHKIDPFGAVSTPSNPNDADNHQSDDPFVVPGFPHPISLALQPPRRFFKDLKCALDAAMKTSYGLIVNNFNDLDCEEYIDYYRKISGHKVWHIGPASLMLRSTLPQTSEDHEYIRSWLDSKKPNSVVFVGFGTLCYFPDTQLFEIACAMESSGHSFIWMVRKEEDEGKKAWLPEGFEERMKEENRGLILTKWAPQELILNHPATGGFLTHCGWTSVTEAVSAGVPLITWPIFAEQFYSEKLITQVHGFGVEVGAEEWKWGPYERMKKGAVSRVKIENGVRRLMDGGDEAEKVRGKAREMRDKAKKAVEEDGSSQRNLMALIEDLKELTVSRGVDREHSNC</sequence>
<dbReference type="PROSITE" id="PS00375">
    <property type="entry name" value="UDPGT"/>
    <property type="match status" value="1"/>
</dbReference>
<keyword evidence="2 4" id="KW-0328">Glycosyltransferase</keyword>
<evidence type="ECO:0000256" key="4">
    <source>
        <dbReference type="RuleBase" id="RU003718"/>
    </source>
</evidence>
<dbReference type="FunFam" id="3.40.50.2000:FF:000047">
    <property type="entry name" value="Glycosyltransferase"/>
    <property type="match status" value="1"/>
</dbReference>
<dbReference type="InterPro" id="IPR035595">
    <property type="entry name" value="UDP_glycos_trans_CS"/>
</dbReference>
<reference evidence="7" key="1">
    <citation type="submission" date="2023-10" db="EMBL/GenBank/DDBJ databases">
        <title>Chromosome-level genome of the transformable northern wattle, Acacia crassicarpa.</title>
        <authorList>
            <person name="Massaro I."/>
            <person name="Sinha N.R."/>
            <person name="Poethig S."/>
            <person name="Leichty A.R."/>
        </authorList>
    </citation>
    <scope>NUCLEOTIDE SEQUENCE</scope>
    <source>
        <strain evidence="7">Acra3RX</strain>
        <tissue evidence="7">Leaf</tissue>
    </source>
</reference>
<evidence type="ECO:0000313" key="8">
    <source>
        <dbReference type="Proteomes" id="UP001293593"/>
    </source>
</evidence>
<comment type="similarity">
    <text evidence="1 4">Belongs to the UDP-glycosyltransferase family.</text>
</comment>
<feature type="region of interest" description="Disordered" evidence="6">
    <location>
        <begin position="460"/>
        <end position="485"/>
    </location>
</feature>
<protein>
    <recommendedName>
        <fullName evidence="5">Glycosyltransferase</fullName>
        <ecNumber evidence="5">2.4.1.-</ecNumber>
    </recommendedName>
</protein>
<dbReference type="AlphaFoldDB" id="A0AAE1TFN9"/>
<name>A0AAE1TFN9_9FABA</name>
<dbReference type="PANTHER" id="PTHR48047:SF182">
    <property type="entry name" value="GLYCOSYLTRANSFERASE"/>
    <property type="match status" value="1"/>
</dbReference>
<evidence type="ECO:0000313" key="7">
    <source>
        <dbReference type="EMBL" id="KAK4283592.1"/>
    </source>
</evidence>
<proteinExistence type="inferred from homology"/>
<dbReference type="Pfam" id="PF00201">
    <property type="entry name" value="UDPGT"/>
    <property type="match status" value="1"/>
</dbReference>
<dbReference type="PANTHER" id="PTHR48047">
    <property type="entry name" value="GLYCOSYLTRANSFERASE"/>
    <property type="match status" value="1"/>
</dbReference>
<dbReference type="SUPFAM" id="SSF53756">
    <property type="entry name" value="UDP-Glycosyltransferase/glycogen phosphorylase"/>
    <property type="match status" value="1"/>
</dbReference>
<dbReference type="InterPro" id="IPR002213">
    <property type="entry name" value="UDP_glucos_trans"/>
</dbReference>
<evidence type="ECO:0000256" key="2">
    <source>
        <dbReference type="ARBA" id="ARBA00022676"/>
    </source>
</evidence>
<dbReference type="EC" id="2.4.1.-" evidence="5"/>
<evidence type="ECO:0000256" key="6">
    <source>
        <dbReference type="SAM" id="MobiDB-lite"/>
    </source>
</evidence>
<keyword evidence="8" id="KW-1185">Reference proteome</keyword>
<keyword evidence="3 4" id="KW-0808">Transferase</keyword>
<dbReference type="CDD" id="cd03784">
    <property type="entry name" value="GT1_Gtf-like"/>
    <property type="match status" value="1"/>
</dbReference>